<dbReference type="PROSITE" id="PS51257">
    <property type="entry name" value="PROKAR_LIPOPROTEIN"/>
    <property type="match status" value="1"/>
</dbReference>
<name>A0A6G9AUX6_9BACT</name>
<gene>
    <name evidence="1" type="ORF">G8759_27625</name>
</gene>
<dbReference type="AlphaFoldDB" id="A0A6G9AUX6"/>
<keyword evidence="2" id="KW-1185">Reference proteome</keyword>
<accession>A0A6G9AUX6</accession>
<organism evidence="1 2">
    <name type="scientific">Spirosoma aureum</name>
    <dbReference type="NCBI Taxonomy" id="2692134"/>
    <lineage>
        <taxon>Bacteria</taxon>
        <taxon>Pseudomonadati</taxon>
        <taxon>Bacteroidota</taxon>
        <taxon>Cytophagia</taxon>
        <taxon>Cytophagales</taxon>
        <taxon>Cytophagaceae</taxon>
        <taxon>Spirosoma</taxon>
    </lineage>
</organism>
<evidence type="ECO:0000313" key="1">
    <source>
        <dbReference type="EMBL" id="QIP16136.1"/>
    </source>
</evidence>
<dbReference type="KEGG" id="spib:G8759_27625"/>
<sequence>MTNWRTYRHKLVYSVMIALLGGLLISGCSKWNLEPKEITPTSSSTLPTVTITNVDNFSITGRGTVVTFTFNVTSVPRVTVKELGVCYSTTNKTPSLADASGTTALAKAKDLTLPSSIGITLTAKGTYYYRAYALLDDGRVSYSKLDSFVI</sequence>
<reference evidence="1 2" key="1">
    <citation type="submission" date="2020-03" db="EMBL/GenBank/DDBJ databases">
        <authorList>
            <person name="Kim M.K."/>
        </authorList>
    </citation>
    <scope>NUCLEOTIDE SEQUENCE [LARGE SCALE GENOMIC DNA]</scope>
    <source>
        <strain evidence="1 2">BT328</strain>
    </source>
</reference>
<protein>
    <submittedName>
        <fullName evidence="1">Uncharacterized protein</fullName>
    </submittedName>
</protein>
<proteinExistence type="predicted"/>
<dbReference type="EMBL" id="CP050063">
    <property type="protein sequence ID" value="QIP16136.1"/>
    <property type="molecule type" value="Genomic_DNA"/>
</dbReference>
<evidence type="ECO:0000313" key="2">
    <source>
        <dbReference type="Proteomes" id="UP000501802"/>
    </source>
</evidence>
<dbReference type="RefSeq" id="WP_167215741.1">
    <property type="nucleotide sequence ID" value="NZ_CP050063.1"/>
</dbReference>
<dbReference type="Proteomes" id="UP000501802">
    <property type="component" value="Chromosome"/>
</dbReference>